<feature type="transmembrane region" description="Helical" evidence="1">
    <location>
        <begin position="33"/>
        <end position="51"/>
    </location>
</feature>
<keyword evidence="1" id="KW-0472">Membrane</keyword>
<gene>
    <name evidence="2" type="ORF">METZ01_LOCUS382398</name>
</gene>
<evidence type="ECO:0000256" key="1">
    <source>
        <dbReference type="SAM" id="Phobius"/>
    </source>
</evidence>
<name>A0A382U5G5_9ZZZZ</name>
<feature type="non-terminal residue" evidence="2">
    <location>
        <position position="1"/>
    </location>
</feature>
<reference evidence="2" key="1">
    <citation type="submission" date="2018-05" db="EMBL/GenBank/DDBJ databases">
        <authorList>
            <person name="Lanie J.A."/>
            <person name="Ng W.-L."/>
            <person name="Kazmierczak K.M."/>
            <person name="Andrzejewski T.M."/>
            <person name="Davidsen T.M."/>
            <person name="Wayne K.J."/>
            <person name="Tettelin H."/>
            <person name="Glass J.I."/>
            <person name="Rusch D."/>
            <person name="Podicherti R."/>
            <person name="Tsui H.-C.T."/>
            <person name="Winkler M.E."/>
        </authorList>
    </citation>
    <scope>NUCLEOTIDE SEQUENCE</scope>
</reference>
<proteinExistence type="predicted"/>
<keyword evidence="1" id="KW-0812">Transmembrane</keyword>
<sequence>PFGIFLVGSLFGALTIGGSVIQTIGVSSYIADIIQATTLFGALITLFFFTYEIKEVQDG</sequence>
<dbReference type="AlphaFoldDB" id="A0A382U5G5"/>
<dbReference type="EMBL" id="UINC01141664">
    <property type="protein sequence ID" value="SVD29544.1"/>
    <property type="molecule type" value="Genomic_DNA"/>
</dbReference>
<keyword evidence="1" id="KW-1133">Transmembrane helix</keyword>
<organism evidence="2">
    <name type="scientific">marine metagenome</name>
    <dbReference type="NCBI Taxonomy" id="408172"/>
    <lineage>
        <taxon>unclassified sequences</taxon>
        <taxon>metagenomes</taxon>
        <taxon>ecological metagenomes</taxon>
    </lineage>
</organism>
<protein>
    <submittedName>
        <fullName evidence="2">Uncharacterized protein</fullName>
    </submittedName>
</protein>
<accession>A0A382U5G5</accession>
<evidence type="ECO:0000313" key="2">
    <source>
        <dbReference type="EMBL" id="SVD29544.1"/>
    </source>
</evidence>